<proteinExistence type="inferred from homology"/>
<dbReference type="GO" id="GO:0046872">
    <property type="term" value="F:metal ion binding"/>
    <property type="evidence" value="ECO:0007669"/>
    <property type="project" value="UniProtKB-KW"/>
</dbReference>
<sequence>MKWLEGVVSVLAGPRAVPGRSTPLGRLLGLRTKYTDSSGYTHFGKRGELPIPGRGAGGGRGGGAFGYLVGGAVVVGGATTYVSHLETIPYTNRRHFVLISPDQERALGSKMYQDLLAQQRKAGKLLPQGHKLTRLVKGIGSKIAKEAEDLSDWGGKVDHMKKLKWEFNLVDSPEVNAFVLPGGKVVVYTGLFGVLKSKEELAMVLAHEIAHTVARHNAEKITQQMTSTVLAALASLALGADFVSTPLILGLQLPYSRQCENEADAIGLQLMARACFAPQNGPKAMSRLSGEGNAMPEFLSTHPHSETRVSNLKKELGKASEVYESKCLLGGFRARFF</sequence>
<comment type="similarity">
    <text evidence="6">Belongs to the peptidase M48 family.</text>
</comment>
<evidence type="ECO:0000313" key="8">
    <source>
        <dbReference type="EMBL" id="QDZ19724.1"/>
    </source>
</evidence>
<dbReference type="Pfam" id="PF01435">
    <property type="entry name" value="Peptidase_M48"/>
    <property type="match status" value="1"/>
</dbReference>
<dbReference type="Proteomes" id="UP000316726">
    <property type="component" value="Chromosome 3"/>
</dbReference>
<dbReference type="AlphaFoldDB" id="A0A5B8MI38"/>
<reference evidence="8 9" key="1">
    <citation type="submission" date="2018-07" db="EMBL/GenBank/DDBJ databases">
        <title>The complete nuclear genome of the prasinophyte Chloropicon primus (CCMP1205).</title>
        <authorList>
            <person name="Pombert J.-F."/>
            <person name="Otis C."/>
            <person name="Turmel M."/>
            <person name="Lemieux C."/>
        </authorList>
    </citation>
    <scope>NUCLEOTIDE SEQUENCE [LARGE SCALE GENOMIC DNA]</scope>
    <source>
        <strain evidence="8 9">CCMP1205</strain>
    </source>
</reference>
<dbReference type="InterPro" id="IPR051156">
    <property type="entry name" value="Mito/Outer_Membr_Metalloprot"/>
</dbReference>
<dbReference type="InterPro" id="IPR001915">
    <property type="entry name" value="Peptidase_M48"/>
</dbReference>
<evidence type="ECO:0000256" key="3">
    <source>
        <dbReference type="ARBA" id="ARBA00022801"/>
    </source>
</evidence>
<dbReference type="Gene3D" id="3.30.2010.10">
    <property type="entry name" value="Metalloproteases ('zincins'), catalytic domain"/>
    <property type="match status" value="1"/>
</dbReference>
<evidence type="ECO:0000256" key="6">
    <source>
        <dbReference type="RuleBase" id="RU003983"/>
    </source>
</evidence>
<organism evidence="8 9">
    <name type="scientific">Chloropicon primus</name>
    <dbReference type="NCBI Taxonomy" id="1764295"/>
    <lineage>
        <taxon>Eukaryota</taxon>
        <taxon>Viridiplantae</taxon>
        <taxon>Chlorophyta</taxon>
        <taxon>Chloropicophyceae</taxon>
        <taxon>Chloropicales</taxon>
        <taxon>Chloropicaceae</taxon>
        <taxon>Chloropicon</taxon>
    </lineage>
</organism>
<keyword evidence="2" id="KW-0479">Metal-binding</keyword>
<accession>A0A5B8MI38</accession>
<protein>
    <submittedName>
        <fullName evidence="8">Metallopeptidase</fullName>
    </submittedName>
</protein>
<keyword evidence="9" id="KW-1185">Reference proteome</keyword>
<dbReference type="CDD" id="cd07331">
    <property type="entry name" value="M48C_Oma1_like"/>
    <property type="match status" value="1"/>
</dbReference>
<keyword evidence="3 6" id="KW-0378">Hydrolase</keyword>
<dbReference type="GO" id="GO:0016020">
    <property type="term" value="C:membrane"/>
    <property type="evidence" value="ECO:0007669"/>
    <property type="project" value="TreeGrafter"/>
</dbReference>
<dbReference type="PANTHER" id="PTHR22726">
    <property type="entry name" value="METALLOENDOPEPTIDASE OMA1"/>
    <property type="match status" value="1"/>
</dbReference>
<evidence type="ECO:0000259" key="7">
    <source>
        <dbReference type="Pfam" id="PF01435"/>
    </source>
</evidence>
<evidence type="ECO:0000256" key="2">
    <source>
        <dbReference type="ARBA" id="ARBA00022723"/>
    </source>
</evidence>
<evidence type="ECO:0000256" key="1">
    <source>
        <dbReference type="ARBA" id="ARBA00022670"/>
    </source>
</evidence>
<dbReference type="EMBL" id="CP031036">
    <property type="protein sequence ID" value="QDZ19724.1"/>
    <property type="molecule type" value="Genomic_DNA"/>
</dbReference>
<gene>
    <name evidence="8" type="ORF">A3770_03p22420</name>
</gene>
<evidence type="ECO:0000256" key="4">
    <source>
        <dbReference type="ARBA" id="ARBA00022833"/>
    </source>
</evidence>
<keyword evidence="1 6" id="KW-0645">Protease</keyword>
<keyword evidence="5 6" id="KW-0482">Metalloprotease</keyword>
<keyword evidence="4 6" id="KW-0862">Zinc</keyword>
<comment type="cofactor">
    <cofactor evidence="6">
        <name>Zn(2+)</name>
        <dbReference type="ChEBI" id="CHEBI:29105"/>
    </cofactor>
    <text evidence="6">Binds 1 zinc ion per subunit.</text>
</comment>
<dbReference type="STRING" id="1764295.A0A5B8MI38"/>
<name>A0A5B8MI38_9CHLO</name>
<feature type="domain" description="Peptidase M48" evidence="7">
    <location>
        <begin position="159"/>
        <end position="315"/>
    </location>
</feature>
<dbReference type="GO" id="GO:0004222">
    <property type="term" value="F:metalloendopeptidase activity"/>
    <property type="evidence" value="ECO:0007669"/>
    <property type="project" value="InterPro"/>
</dbReference>
<dbReference type="GO" id="GO:0051603">
    <property type="term" value="P:proteolysis involved in protein catabolic process"/>
    <property type="evidence" value="ECO:0007669"/>
    <property type="project" value="TreeGrafter"/>
</dbReference>
<evidence type="ECO:0000313" key="9">
    <source>
        <dbReference type="Proteomes" id="UP000316726"/>
    </source>
</evidence>
<dbReference type="OrthoDB" id="7464992at2759"/>
<dbReference type="PANTHER" id="PTHR22726:SF1">
    <property type="entry name" value="METALLOENDOPEPTIDASE OMA1, MITOCHONDRIAL"/>
    <property type="match status" value="1"/>
</dbReference>
<evidence type="ECO:0000256" key="5">
    <source>
        <dbReference type="ARBA" id="ARBA00023049"/>
    </source>
</evidence>